<evidence type="ECO:0000313" key="1">
    <source>
        <dbReference type="EMBL" id="OBA26839.1"/>
    </source>
</evidence>
<dbReference type="AlphaFoldDB" id="A0A1B7TDK3"/>
<reference evidence="2" key="1">
    <citation type="journal article" date="2016" name="Proc. Natl. Acad. Sci. U.S.A.">
        <title>Comparative genomics of biotechnologically important yeasts.</title>
        <authorList>
            <person name="Riley R."/>
            <person name="Haridas S."/>
            <person name="Wolfe K.H."/>
            <person name="Lopes M.R."/>
            <person name="Hittinger C.T."/>
            <person name="Goeker M."/>
            <person name="Salamov A.A."/>
            <person name="Wisecaver J.H."/>
            <person name="Long T.M."/>
            <person name="Calvey C.H."/>
            <person name="Aerts A.L."/>
            <person name="Barry K.W."/>
            <person name="Choi C."/>
            <person name="Clum A."/>
            <person name="Coughlan A.Y."/>
            <person name="Deshpande S."/>
            <person name="Douglass A.P."/>
            <person name="Hanson S.J."/>
            <person name="Klenk H.-P."/>
            <person name="LaButti K.M."/>
            <person name="Lapidus A."/>
            <person name="Lindquist E.A."/>
            <person name="Lipzen A.M."/>
            <person name="Meier-Kolthoff J.P."/>
            <person name="Ohm R.A."/>
            <person name="Otillar R.P."/>
            <person name="Pangilinan J.L."/>
            <person name="Peng Y."/>
            <person name="Rokas A."/>
            <person name="Rosa C.A."/>
            <person name="Scheuner C."/>
            <person name="Sibirny A.A."/>
            <person name="Slot J.C."/>
            <person name="Stielow J.B."/>
            <person name="Sun H."/>
            <person name="Kurtzman C.P."/>
            <person name="Blackwell M."/>
            <person name="Grigoriev I.V."/>
            <person name="Jeffries T.W."/>
        </authorList>
    </citation>
    <scope>NUCLEOTIDE SEQUENCE [LARGE SCALE GENOMIC DNA]</scope>
    <source>
        <strain evidence="2">NRRL Y-1626</strain>
    </source>
</reference>
<protein>
    <submittedName>
        <fullName evidence="1">Uncharacterized protein</fullName>
    </submittedName>
</protein>
<organism evidence="1 2">
    <name type="scientific">Hanseniaspora valbyensis NRRL Y-1626</name>
    <dbReference type="NCBI Taxonomy" id="766949"/>
    <lineage>
        <taxon>Eukaryota</taxon>
        <taxon>Fungi</taxon>
        <taxon>Dikarya</taxon>
        <taxon>Ascomycota</taxon>
        <taxon>Saccharomycotina</taxon>
        <taxon>Saccharomycetes</taxon>
        <taxon>Saccharomycodales</taxon>
        <taxon>Saccharomycodaceae</taxon>
        <taxon>Hanseniaspora</taxon>
    </lineage>
</organism>
<sequence>MSVLFENYDLNTAPPVLSFEEFKANLLSRLKELDYKNESDVFKFLSASLESGNKLSMMMEEYKDILLNEIRWDNKNNCTYDISFRSKNLNEQLYNIS</sequence>
<comment type="caution">
    <text evidence="1">The sequence shown here is derived from an EMBL/GenBank/DDBJ whole genome shotgun (WGS) entry which is preliminary data.</text>
</comment>
<feature type="non-terminal residue" evidence="1">
    <location>
        <position position="97"/>
    </location>
</feature>
<keyword evidence="2" id="KW-1185">Reference proteome</keyword>
<gene>
    <name evidence="1" type="ORF">HANVADRAFT_2480</name>
</gene>
<accession>A0A1B7TDK3</accession>
<dbReference type="EMBL" id="LXPE01000013">
    <property type="protein sequence ID" value="OBA26839.1"/>
    <property type="molecule type" value="Genomic_DNA"/>
</dbReference>
<proteinExistence type="predicted"/>
<name>A0A1B7TDK3_9ASCO</name>
<dbReference type="OrthoDB" id="2189254at2759"/>
<evidence type="ECO:0000313" key="2">
    <source>
        <dbReference type="Proteomes" id="UP000092321"/>
    </source>
</evidence>
<dbReference type="Proteomes" id="UP000092321">
    <property type="component" value="Unassembled WGS sequence"/>
</dbReference>